<sequence length="176" mass="20762">MTEYRRAAVEGGTYFFTVNCAERHNNTLLTDNVELLKEVIRKVKNAHPFEIDAMVVLPEHLHCIWTLPVGDSNVGVRWSLIKSGFSRAIPRGERRSKSRIDRGERGLWQRRFWEHVVRDEKEFAHYVDYIHWNPVKHGWVKRVVDWPHSSFHRYVERGVYPVDWGGHLAFDAELGE</sequence>
<dbReference type="PANTHER" id="PTHR36966">
    <property type="entry name" value="REP-ASSOCIATED TYROSINE TRANSPOSASE"/>
    <property type="match status" value="1"/>
</dbReference>
<dbReference type="NCBIfam" id="NF047646">
    <property type="entry name" value="REP_Tyr_transpos"/>
    <property type="match status" value="1"/>
</dbReference>
<evidence type="ECO:0000313" key="2">
    <source>
        <dbReference type="EMBL" id="VAW87571.1"/>
    </source>
</evidence>
<feature type="domain" description="Transposase IS200-like" evidence="1">
    <location>
        <begin position="9"/>
        <end position="133"/>
    </location>
</feature>
<dbReference type="SMART" id="SM01321">
    <property type="entry name" value="Y1_Tnp"/>
    <property type="match status" value="1"/>
</dbReference>
<dbReference type="InterPro" id="IPR036515">
    <property type="entry name" value="Transposase_17_sf"/>
</dbReference>
<dbReference type="GO" id="GO:0006313">
    <property type="term" value="P:DNA transposition"/>
    <property type="evidence" value="ECO:0007669"/>
    <property type="project" value="InterPro"/>
</dbReference>
<dbReference type="InterPro" id="IPR002686">
    <property type="entry name" value="Transposase_17"/>
</dbReference>
<proteinExistence type="predicted"/>
<dbReference type="SUPFAM" id="SSF143422">
    <property type="entry name" value="Transposase IS200-like"/>
    <property type="match status" value="1"/>
</dbReference>
<reference evidence="2" key="1">
    <citation type="submission" date="2018-06" db="EMBL/GenBank/DDBJ databases">
        <authorList>
            <person name="Zhirakovskaya E."/>
        </authorList>
    </citation>
    <scope>NUCLEOTIDE SEQUENCE</scope>
</reference>
<dbReference type="InterPro" id="IPR052715">
    <property type="entry name" value="RAYT_transposase"/>
</dbReference>
<gene>
    <name evidence="2" type="ORF">MNBD_GAMMA16-1421</name>
</gene>
<organism evidence="2">
    <name type="scientific">hydrothermal vent metagenome</name>
    <dbReference type="NCBI Taxonomy" id="652676"/>
    <lineage>
        <taxon>unclassified sequences</taxon>
        <taxon>metagenomes</taxon>
        <taxon>ecological metagenomes</taxon>
    </lineage>
</organism>
<protein>
    <submittedName>
        <fullName evidence="2">Transposase and inactivated derivatives</fullName>
    </submittedName>
</protein>
<dbReference type="Gene3D" id="3.30.70.1290">
    <property type="entry name" value="Transposase IS200-like"/>
    <property type="match status" value="1"/>
</dbReference>
<dbReference type="PANTHER" id="PTHR36966:SF1">
    <property type="entry name" value="REP-ASSOCIATED TYROSINE TRANSPOSASE"/>
    <property type="match status" value="1"/>
</dbReference>
<dbReference type="AlphaFoldDB" id="A0A3B0Z7Q5"/>
<accession>A0A3B0Z7Q5</accession>
<dbReference type="Pfam" id="PF01797">
    <property type="entry name" value="Y1_Tnp"/>
    <property type="match status" value="1"/>
</dbReference>
<evidence type="ECO:0000259" key="1">
    <source>
        <dbReference type="SMART" id="SM01321"/>
    </source>
</evidence>
<name>A0A3B0Z7Q5_9ZZZZ</name>
<dbReference type="EMBL" id="UOFO01000127">
    <property type="protein sequence ID" value="VAW87571.1"/>
    <property type="molecule type" value="Genomic_DNA"/>
</dbReference>
<dbReference type="GO" id="GO:0043565">
    <property type="term" value="F:sequence-specific DNA binding"/>
    <property type="evidence" value="ECO:0007669"/>
    <property type="project" value="TreeGrafter"/>
</dbReference>
<dbReference type="GO" id="GO:0004803">
    <property type="term" value="F:transposase activity"/>
    <property type="evidence" value="ECO:0007669"/>
    <property type="project" value="InterPro"/>
</dbReference>